<dbReference type="Pfam" id="PF12146">
    <property type="entry name" value="Hydrolase_4"/>
    <property type="match status" value="1"/>
</dbReference>
<protein>
    <submittedName>
        <fullName evidence="3">Alpha/beta hydrolase</fullName>
    </submittedName>
</protein>
<dbReference type="GeneID" id="93923975"/>
<dbReference type="Gene3D" id="3.40.50.1820">
    <property type="entry name" value="alpha/beta hydrolase"/>
    <property type="match status" value="1"/>
</dbReference>
<sequence length="249" mass="27774">MVGQEKWIKTADGTFVFVEIFGQGQPLVFLHGNSSSSRYFKQQVAFFAQNYQVIVVDSRGHGRTRAVAKTISFEQMADDLHQVFVILGIKTAILVGHSDGANLAMIFQQKYPQAVEGMLLNSGNITTKALHFADRLLTWLAYGFLAILSPVFPSFKAKSRVIHLMLQDLTVKRGDLAAVRVPVLVLVGNHDVIKVSYSKALASYFPKGIFYPLKGFGHNIVKKDSQTFNRITNQFIKHILLGVPFESRS</sequence>
<keyword evidence="1" id="KW-0812">Transmembrane</keyword>
<dbReference type="Proteomes" id="UP000245369">
    <property type="component" value="Chromosome"/>
</dbReference>
<evidence type="ECO:0000256" key="1">
    <source>
        <dbReference type="SAM" id="Phobius"/>
    </source>
</evidence>
<dbReference type="PANTHER" id="PTHR43433">
    <property type="entry name" value="HYDROLASE, ALPHA/BETA FOLD FAMILY PROTEIN"/>
    <property type="match status" value="1"/>
</dbReference>
<dbReference type="InterPro" id="IPR029058">
    <property type="entry name" value="AB_hydrolase_fold"/>
</dbReference>
<keyword evidence="4" id="KW-1185">Reference proteome</keyword>
<dbReference type="GO" id="GO:0016787">
    <property type="term" value="F:hydrolase activity"/>
    <property type="evidence" value="ECO:0007669"/>
    <property type="project" value="UniProtKB-KW"/>
</dbReference>
<keyword evidence="1" id="KW-1133">Transmembrane helix</keyword>
<reference evidence="3 4" key="1">
    <citation type="submission" date="2018-05" db="EMBL/GenBank/DDBJ databases">
        <title>Complete genome sequences of Streptococcus sobrinus.</title>
        <authorList>
            <person name="Sales M."/>
            <person name="Jensen P.A."/>
        </authorList>
    </citation>
    <scope>NUCLEOTIDE SEQUENCE [LARGE SCALE GENOMIC DNA]</scope>
    <source>
        <strain evidence="3 4">SL1</strain>
    </source>
</reference>
<accession>A0ABM6W5A7</accession>
<gene>
    <name evidence="3" type="ORF">DK182_05555</name>
</gene>
<keyword evidence="1" id="KW-0472">Membrane</keyword>
<dbReference type="PANTHER" id="PTHR43433:SF5">
    <property type="entry name" value="AB HYDROLASE-1 DOMAIN-CONTAINING PROTEIN"/>
    <property type="match status" value="1"/>
</dbReference>
<dbReference type="RefSeq" id="WP_002962824.1">
    <property type="nucleotide sequence ID" value="NZ_CP029490.1"/>
</dbReference>
<name>A0ABM6W5A7_9STRE</name>
<dbReference type="InterPro" id="IPR022742">
    <property type="entry name" value="Hydrolase_4"/>
</dbReference>
<organism evidence="3 4">
    <name type="scientific">Streptococcus sobrinus</name>
    <dbReference type="NCBI Taxonomy" id="1310"/>
    <lineage>
        <taxon>Bacteria</taxon>
        <taxon>Bacillati</taxon>
        <taxon>Bacillota</taxon>
        <taxon>Bacilli</taxon>
        <taxon>Lactobacillales</taxon>
        <taxon>Streptococcaceae</taxon>
        <taxon>Streptococcus</taxon>
    </lineage>
</organism>
<dbReference type="SUPFAM" id="SSF53474">
    <property type="entry name" value="alpha/beta-Hydrolases"/>
    <property type="match status" value="1"/>
</dbReference>
<keyword evidence="3" id="KW-0378">Hydrolase</keyword>
<dbReference type="EMBL" id="CP029490">
    <property type="protein sequence ID" value="AWN20840.1"/>
    <property type="molecule type" value="Genomic_DNA"/>
</dbReference>
<evidence type="ECO:0000259" key="2">
    <source>
        <dbReference type="Pfam" id="PF12146"/>
    </source>
</evidence>
<evidence type="ECO:0000313" key="4">
    <source>
        <dbReference type="Proteomes" id="UP000245369"/>
    </source>
</evidence>
<feature type="transmembrane region" description="Helical" evidence="1">
    <location>
        <begin position="136"/>
        <end position="155"/>
    </location>
</feature>
<evidence type="ECO:0000313" key="3">
    <source>
        <dbReference type="EMBL" id="AWN20840.1"/>
    </source>
</evidence>
<proteinExistence type="predicted"/>
<dbReference type="InterPro" id="IPR050471">
    <property type="entry name" value="AB_hydrolase"/>
</dbReference>
<feature type="domain" description="Serine aminopeptidase S33" evidence="2">
    <location>
        <begin position="27"/>
        <end position="160"/>
    </location>
</feature>